<proteinExistence type="predicted"/>
<accession>X1TSG6</accession>
<reference evidence="1" key="1">
    <citation type="journal article" date="2014" name="Front. Microbiol.">
        <title>High frequency of phylogenetically diverse reductive dehalogenase-homologous genes in deep subseafloor sedimentary metagenomes.</title>
        <authorList>
            <person name="Kawai M."/>
            <person name="Futagami T."/>
            <person name="Toyoda A."/>
            <person name="Takaki Y."/>
            <person name="Nishi S."/>
            <person name="Hori S."/>
            <person name="Arai W."/>
            <person name="Tsubouchi T."/>
            <person name="Morono Y."/>
            <person name="Uchiyama I."/>
            <person name="Ito T."/>
            <person name="Fujiyama A."/>
            <person name="Inagaki F."/>
            <person name="Takami H."/>
        </authorList>
    </citation>
    <scope>NUCLEOTIDE SEQUENCE</scope>
    <source>
        <strain evidence="1">Expedition CK06-06</strain>
    </source>
</reference>
<comment type="caution">
    <text evidence="1">The sequence shown here is derived from an EMBL/GenBank/DDBJ whole genome shotgun (WGS) entry which is preliminary data.</text>
</comment>
<protein>
    <recommendedName>
        <fullName evidence="2">CGGC domain-containing protein</fullName>
    </recommendedName>
</protein>
<evidence type="ECO:0000313" key="1">
    <source>
        <dbReference type="EMBL" id="GAI94336.1"/>
    </source>
</evidence>
<evidence type="ECO:0008006" key="2">
    <source>
        <dbReference type="Google" id="ProtNLM"/>
    </source>
</evidence>
<organism evidence="1">
    <name type="scientific">marine sediment metagenome</name>
    <dbReference type="NCBI Taxonomy" id="412755"/>
    <lineage>
        <taxon>unclassified sequences</taxon>
        <taxon>metagenomes</taxon>
        <taxon>ecological metagenomes</taxon>
    </lineage>
</organism>
<gene>
    <name evidence="1" type="ORF">S12H4_38705</name>
</gene>
<dbReference type="EMBL" id="BARW01023321">
    <property type="protein sequence ID" value="GAI94336.1"/>
    <property type="molecule type" value="Genomic_DNA"/>
</dbReference>
<feature type="non-terminal residue" evidence="1">
    <location>
        <position position="63"/>
    </location>
</feature>
<name>X1TSG6_9ZZZZ</name>
<dbReference type="AlphaFoldDB" id="X1TSG6"/>
<sequence length="63" mass="7065">MKVGLFICDCGKNISGVIDNGKLIEHFSQYPDVHVIGDQYLCAELGLNKIIEEIKENKIEQSN</sequence>